<dbReference type="EMBL" id="PDKW01000037">
    <property type="protein sequence ID" value="PGH58826.1"/>
    <property type="molecule type" value="Genomic_DNA"/>
</dbReference>
<dbReference type="AlphaFoldDB" id="A0A2B8BJ57"/>
<comment type="caution">
    <text evidence="12">The sequence shown here is derived from an EMBL/GenBank/DDBJ whole genome shotgun (WGS) entry which is preliminary data.</text>
</comment>
<feature type="transmembrane region" description="Helical" evidence="9">
    <location>
        <begin position="106"/>
        <end position="128"/>
    </location>
</feature>
<evidence type="ECO:0000256" key="1">
    <source>
        <dbReference type="ARBA" id="ARBA00004651"/>
    </source>
</evidence>
<keyword evidence="4" id="KW-1003">Cell membrane</keyword>
<dbReference type="RefSeq" id="WP_098734824.1">
    <property type="nucleotide sequence ID" value="NZ_PDKW01000037.1"/>
</dbReference>
<feature type="transmembrane region" description="Helical" evidence="9">
    <location>
        <begin position="140"/>
        <end position="159"/>
    </location>
</feature>
<dbReference type="GO" id="GO:0010438">
    <property type="term" value="P:cellular response to sulfur starvation"/>
    <property type="evidence" value="ECO:0007669"/>
    <property type="project" value="TreeGrafter"/>
</dbReference>
<dbReference type="InterPro" id="IPR035906">
    <property type="entry name" value="MetI-like_sf"/>
</dbReference>
<dbReference type="Proteomes" id="UP000225379">
    <property type="component" value="Unassembled WGS sequence"/>
</dbReference>
<name>A0A2B8BJ57_9PROT</name>
<evidence type="ECO:0000256" key="8">
    <source>
        <dbReference type="ARBA" id="ARBA00056719"/>
    </source>
</evidence>
<keyword evidence="13" id="KW-1185">Reference proteome</keyword>
<evidence type="ECO:0000256" key="7">
    <source>
        <dbReference type="ARBA" id="ARBA00023136"/>
    </source>
</evidence>
<feature type="region of interest" description="Disordered" evidence="10">
    <location>
        <begin position="1"/>
        <end position="20"/>
    </location>
</feature>
<comment type="subcellular location">
    <subcellularLocation>
        <location evidence="1 9">Cell membrane</location>
        <topology evidence="1 9">Multi-pass membrane protein</topology>
    </subcellularLocation>
</comment>
<protein>
    <submittedName>
        <fullName evidence="12">Taurine ABC transporter permease</fullName>
    </submittedName>
</protein>
<evidence type="ECO:0000256" key="5">
    <source>
        <dbReference type="ARBA" id="ARBA00022692"/>
    </source>
</evidence>
<evidence type="ECO:0000313" key="13">
    <source>
        <dbReference type="Proteomes" id="UP000225379"/>
    </source>
</evidence>
<dbReference type="PROSITE" id="PS50928">
    <property type="entry name" value="ABC_TM1"/>
    <property type="match status" value="1"/>
</dbReference>
<evidence type="ECO:0000256" key="3">
    <source>
        <dbReference type="ARBA" id="ARBA00022448"/>
    </source>
</evidence>
<comment type="similarity">
    <text evidence="2 9">Belongs to the binding-protein-dependent transport system permease family.</text>
</comment>
<feature type="domain" description="ABC transmembrane type-1" evidence="11">
    <location>
        <begin position="99"/>
        <end position="279"/>
    </location>
</feature>
<evidence type="ECO:0000256" key="2">
    <source>
        <dbReference type="ARBA" id="ARBA00009306"/>
    </source>
</evidence>
<feature type="transmembrane region" description="Helical" evidence="9">
    <location>
        <begin position="205"/>
        <end position="224"/>
    </location>
</feature>
<evidence type="ECO:0000256" key="10">
    <source>
        <dbReference type="SAM" id="MobiDB-lite"/>
    </source>
</evidence>
<reference evidence="13" key="1">
    <citation type="submission" date="2017-10" db="EMBL/GenBank/DDBJ databases">
        <authorList>
            <person name="Kravchenko I.K."/>
            <person name="Grouzdev D.S."/>
        </authorList>
    </citation>
    <scope>NUCLEOTIDE SEQUENCE [LARGE SCALE GENOMIC DNA]</scope>
    <source>
        <strain evidence="13">B2</strain>
    </source>
</reference>
<keyword evidence="6 9" id="KW-1133">Transmembrane helix</keyword>
<evidence type="ECO:0000313" key="12">
    <source>
        <dbReference type="EMBL" id="PGH58826.1"/>
    </source>
</evidence>
<sequence>MKPTATEQVRSAKSPGAGLAGIPSGMVPLNRLRRRMQGFRSQPVLISMAAILAALALWAALTGQGVVKPLFLPKIGTVFQAFLDAVDGRIDGAPLTEHIAMSLVRVVSAFVLAALIGIPVGLATGLSTTLRAALDPFIEFYRPLPPLAYLPLVIIWFGIGETSKILLIFFACFAPVALAARAGVSAAAADQVNAARALGASRWQVVVHVVLPAALPDILVGLRIGMGVGWTTLVAAEMVAASTGIGQMVLNASNFLRTDIVLMGIFVIGAFATLFEFGMRWLERRLVPWKGKV</sequence>
<feature type="compositionally biased region" description="Polar residues" evidence="10">
    <location>
        <begin position="1"/>
        <end position="11"/>
    </location>
</feature>
<gene>
    <name evidence="12" type="ORF">CRT60_02190</name>
</gene>
<dbReference type="Gene3D" id="1.10.3720.10">
    <property type="entry name" value="MetI-like"/>
    <property type="match status" value="1"/>
</dbReference>
<dbReference type="CDD" id="cd06261">
    <property type="entry name" value="TM_PBP2"/>
    <property type="match status" value="1"/>
</dbReference>
<evidence type="ECO:0000256" key="6">
    <source>
        <dbReference type="ARBA" id="ARBA00022989"/>
    </source>
</evidence>
<dbReference type="SUPFAM" id="SSF161098">
    <property type="entry name" value="MetI-like"/>
    <property type="match status" value="1"/>
</dbReference>
<dbReference type="FunFam" id="1.10.3720.10:FF:000003">
    <property type="entry name" value="Aliphatic sulfonate ABC transporter permease"/>
    <property type="match status" value="1"/>
</dbReference>
<dbReference type="Pfam" id="PF00528">
    <property type="entry name" value="BPD_transp_1"/>
    <property type="match status" value="1"/>
</dbReference>
<dbReference type="GO" id="GO:0042918">
    <property type="term" value="P:alkanesulfonate transmembrane transport"/>
    <property type="evidence" value="ECO:0007669"/>
    <property type="project" value="UniProtKB-ARBA"/>
</dbReference>
<keyword evidence="7 9" id="KW-0472">Membrane</keyword>
<evidence type="ECO:0000256" key="4">
    <source>
        <dbReference type="ARBA" id="ARBA00022475"/>
    </source>
</evidence>
<feature type="transmembrane region" description="Helical" evidence="9">
    <location>
        <begin position="165"/>
        <end position="184"/>
    </location>
</feature>
<comment type="function">
    <text evidence="8">Probably part of an ABC transporter complex. Probably responsible for the translocation of the substrate across the membrane.</text>
</comment>
<evidence type="ECO:0000256" key="9">
    <source>
        <dbReference type="RuleBase" id="RU363032"/>
    </source>
</evidence>
<dbReference type="OrthoDB" id="9799271at2"/>
<keyword evidence="3 9" id="KW-0813">Transport</keyword>
<organism evidence="12 13">
    <name type="scientific">Azospirillum palustre</name>
    <dbReference type="NCBI Taxonomy" id="2044885"/>
    <lineage>
        <taxon>Bacteria</taxon>
        <taxon>Pseudomonadati</taxon>
        <taxon>Pseudomonadota</taxon>
        <taxon>Alphaproteobacteria</taxon>
        <taxon>Rhodospirillales</taxon>
        <taxon>Azospirillaceae</taxon>
        <taxon>Azospirillum</taxon>
    </lineage>
</organism>
<feature type="transmembrane region" description="Helical" evidence="9">
    <location>
        <begin position="43"/>
        <end position="61"/>
    </location>
</feature>
<feature type="transmembrane region" description="Helical" evidence="9">
    <location>
        <begin position="260"/>
        <end position="282"/>
    </location>
</feature>
<accession>A0A2B8BJ57</accession>
<proteinExistence type="inferred from homology"/>
<evidence type="ECO:0000259" key="11">
    <source>
        <dbReference type="PROSITE" id="PS50928"/>
    </source>
</evidence>
<keyword evidence="5 9" id="KW-0812">Transmembrane</keyword>
<dbReference type="PANTHER" id="PTHR30151:SF25">
    <property type="entry name" value="TAURINE TRANSPORT SYSTEM PERMEASE PROTEIN TAUC"/>
    <property type="match status" value="1"/>
</dbReference>
<dbReference type="PANTHER" id="PTHR30151">
    <property type="entry name" value="ALKANE SULFONATE ABC TRANSPORTER-RELATED, MEMBRANE SUBUNIT"/>
    <property type="match status" value="1"/>
</dbReference>
<dbReference type="GO" id="GO:0005886">
    <property type="term" value="C:plasma membrane"/>
    <property type="evidence" value="ECO:0007669"/>
    <property type="project" value="UniProtKB-SubCell"/>
</dbReference>
<dbReference type="InterPro" id="IPR000515">
    <property type="entry name" value="MetI-like"/>
</dbReference>